<sequence length="524" mass="57874">MAAQRTSTSTVVPTDAAIVGGGTAGSVIASRLAELQQWHILLIEAGGGPSDKDLSWNLQAQRQMGSCLGAPEQRCEIPTGRGLGGNTLTNNMLYVRGSEADYDAWAKQTNVDWSYRSVLPYFLKLENFRKNASSTSRQQRGKGGPVPIAGLREKSPLVRSFISACNRLGLRTTDYNAERNQTVGFVQLTQYRTKRITAADAYIRPVKQLFNNLHVMSSARVTKVLINGMNRQAVGVKVLVNGKQRKLRATKEVILSAGPIFTPHLLLLSGIGPRAQLDALQIPVLADLPVGATMNLRLVSFPLHLATNRTVPYAAQKMIEAIAFLSTTKQNSITDPTHEILFQYEPRGTLEYFSLGLIHLRPASRGFVQLNATNPSRNPVVYTNFFSAPNDMEEILSGITECLKIVHSEEFTKLGLQSRKLIVPPCDKLRYGTDEYWRCVVRHVGHAADQPYGTCPMGRQDNRQAVVSPELRVHGIGNLRIADASVMLPVSNGHTQATVYMIAEKASDLIKSSWDWGNELERRR</sequence>
<dbReference type="Gene3D" id="3.50.50.60">
    <property type="entry name" value="FAD/NAD(P)-binding domain"/>
    <property type="match status" value="1"/>
</dbReference>
<name>A0A8W7PPD6_ANOCL</name>
<dbReference type="PROSITE" id="PS00624">
    <property type="entry name" value="GMC_OXRED_2"/>
    <property type="match status" value="1"/>
</dbReference>
<comment type="cofactor">
    <cofactor evidence="1 5">
        <name>FAD</name>
        <dbReference type="ChEBI" id="CHEBI:57692"/>
    </cofactor>
</comment>
<dbReference type="InterPro" id="IPR007867">
    <property type="entry name" value="GMC_OxRtase_C"/>
</dbReference>
<reference evidence="7" key="1">
    <citation type="submission" date="2022-08" db="UniProtKB">
        <authorList>
            <consortium name="EnsemblMetazoa"/>
        </authorList>
    </citation>
    <scope>IDENTIFICATION</scope>
</reference>
<evidence type="ECO:0000256" key="3">
    <source>
        <dbReference type="ARBA" id="ARBA00022630"/>
    </source>
</evidence>
<feature type="binding site" evidence="5">
    <location>
        <position position="221"/>
    </location>
    <ligand>
        <name>FAD</name>
        <dbReference type="ChEBI" id="CHEBI:57692"/>
    </ligand>
</feature>
<dbReference type="SUPFAM" id="SSF54373">
    <property type="entry name" value="FAD-linked reductases, C-terminal domain"/>
    <property type="match status" value="1"/>
</dbReference>
<dbReference type="GO" id="GO:0050660">
    <property type="term" value="F:flavin adenine dinucleotide binding"/>
    <property type="evidence" value="ECO:0007669"/>
    <property type="project" value="InterPro"/>
</dbReference>
<keyword evidence="3" id="KW-0285">Flavoprotein</keyword>
<dbReference type="InterPro" id="IPR036188">
    <property type="entry name" value="FAD/NAD-bd_sf"/>
</dbReference>
<organism evidence="7">
    <name type="scientific">Anopheles coluzzii</name>
    <name type="common">African malaria mosquito</name>
    <dbReference type="NCBI Taxonomy" id="1518534"/>
    <lineage>
        <taxon>Eukaryota</taxon>
        <taxon>Metazoa</taxon>
        <taxon>Ecdysozoa</taxon>
        <taxon>Arthropoda</taxon>
        <taxon>Hexapoda</taxon>
        <taxon>Insecta</taxon>
        <taxon>Pterygota</taxon>
        <taxon>Neoptera</taxon>
        <taxon>Endopterygota</taxon>
        <taxon>Diptera</taxon>
        <taxon>Nematocera</taxon>
        <taxon>Culicoidea</taxon>
        <taxon>Culicidae</taxon>
        <taxon>Anophelinae</taxon>
        <taxon>Anopheles</taxon>
    </lineage>
</organism>
<evidence type="ECO:0000259" key="6">
    <source>
        <dbReference type="PROSITE" id="PS00624"/>
    </source>
</evidence>
<dbReference type="GO" id="GO:0016614">
    <property type="term" value="F:oxidoreductase activity, acting on CH-OH group of donors"/>
    <property type="evidence" value="ECO:0007669"/>
    <property type="project" value="InterPro"/>
</dbReference>
<dbReference type="SUPFAM" id="SSF51905">
    <property type="entry name" value="FAD/NAD(P)-binding domain"/>
    <property type="match status" value="1"/>
</dbReference>
<evidence type="ECO:0000256" key="1">
    <source>
        <dbReference type="ARBA" id="ARBA00001974"/>
    </source>
</evidence>
<dbReference type="AlphaFoldDB" id="A0A8W7PPD6"/>
<dbReference type="InterPro" id="IPR000172">
    <property type="entry name" value="GMC_OxRdtase_N"/>
</dbReference>
<evidence type="ECO:0000256" key="5">
    <source>
        <dbReference type="PIRSR" id="PIRSR000137-2"/>
    </source>
</evidence>
<accession>A0A8W7PPD6</accession>
<dbReference type="Gene3D" id="3.30.410.40">
    <property type="match status" value="1"/>
</dbReference>
<feature type="domain" description="Glucose-methanol-choline oxidoreductase N-terminal" evidence="6">
    <location>
        <begin position="258"/>
        <end position="272"/>
    </location>
</feature>
<dbReference type="PANTHER" id="PTHR11552">
    <property type="entry name" value="GLUCOSE-METHANOL-CHOLINE GMC OXIDOREDUCTASE"/>
    <property type="match status" value="1"/>
</dbReference>
<dbReference type="Proteomes" id="UP000075882">
    <property type="component" value="Unassembled WGS sequence"/>
</dbReference>
<dbReference type="Pfam" id="PF05199">
    <property type="entry name" value="GMC_oxred_C"/>
    <property type="match status" value="1"/>
</dbReference>
<dbReference type="PANTHER" id="PTHR11552:SF147">
    <property type="entry name" value="CHOLINE DEHYDROGENASE, MITOCHONDRIAL"/>
    <property type="match status" value="1"/>
</dbReference>
<evidence type="ECO:0000256" key="2">
    <source>
        <dbReference type="ARBA" id="ARBA00010790"/>
    </source>
</evidence>
<dbReference type="Pfam" id="PF00732">
    <property type="entry name" value="GMC_oxred_N"/>
    <property type="match status" value="1"/>
</dbReference>
<dbReference type="VEuPathDB" id="VectorBase:ACON2_035347"/>
<evidence type="ECO:0000313" key="7">
    <source>
        <dbReference type="EnsemblMetazoa" id="ACOM034888-PA.1"/>
    </source>
</evidence>
<dbReference type="EnsemblMetazoa" id="ACOM034888-RA">
    <property type="protein sequence ID" value="ACOM034888-PA.1"/>
    <property type="gene ID" value="ACOM034888"/>
</dbReference>
<protein>
    <recommendedName>
        <fullName evidence="6">Glucose-methanol-choline oxidoreductase N-terminal domain-containing protein</fullName>
    </recommendedName>
</protein>
<comment type="similarity">
    <text evidence="2">Belongs to the GMC oxidoreductase family.</text>
</comment>
<evidence type="ECO:0000256" key="4">
    <source>
        <dbReference type="ARBA" id="ARBA00022827"/>
    </source>
</evidence>
<proteinExistence type="inferred from homology"/>
<dbReference type="InterPro" id="IPR012132">
    <property type="entry name" value="GMC_OxRdtase"/>
</dbReference>
<keyword evidence="4 5" id="KW-0274">FAD</keyword>
<dbReference type="PIRSF" id="PIRSF000137">
    <property type="entry name" value="Alcohol_oxidase"/>
    <property type="match status" value="1"/>
</dbReference>